<organism evidence="2 3">
    <name type="scientific">Labrys wisconsinensis</name>
    <dbReference type="NCBI Taxonomy" id="425677"/>
    <lineage>
        <taxon>Bacteria</taxon>
        <taxon>Pseudomonadati</taxon>
        <taxon>Pseudomonadota</taxon>
        <taxon>Alphaproteobacteria</taxon>
        <taxon>Hyphomicrobiales</taxon>
        <taxon>Xanthobacteraceae</taxon>
        <taxon>Labrys</taxon>
    </lineage>
</organism>
<proteinExistence type="predicted"/>
<dbReference type="RefSeq" id="WP_307284817.1">
    <property type="nucleotide sequence ID" value="NZ_JAUSVX010000025.1"/>
</dbReference>
<feature type="compositionally biased region" description="Basic residues" evidence="1">
    <location>
        <begin position="49"/>
        <end position="60"/>
    </location>
</feature>
<keyword evidence="3" id="KW-1185">Reference proteome</keyword>
<comment type="caution">
    <text evidence="2">The sequence shown here is derived from an EMBL/GenBank/DDBJ whole genome shotgun (WGS) entry which is preliminary data.</text>
</comment>
<accession>A0ABU0JM74</accession>
<reference evidence="2 3" key="1">
    <citation type="submission" date="2023-07" db="EMBL/GenBank/DDBJ databases">
        <title>Genomic Encyclopedia of Type Strains, Phase IV (KMG-IV): sequencing the most valuable type-strain genomes for metagenomic binning, comparative biology and taxonomic classification.</title>
        <authorList>
            <person name="Goeker M."/>
        </authorList>
    </citation>
    <scope>NUCLEOTIDE SEQUENCE [LARGE SCALE GENOMIC DNA]</scope>
    <source>
        <strain evidence="2 3">DSM 19619</strain>
    </source>
</reference>
<gene>
    <name evidence="2" type="ORF">QO011_007761</name>
</gene>
<sequence>MAPKDSNASKELLNERKVLLARTARLRELRLAKEAEEREAAGAAPPKKPAVRKPAKKKRAPAAWPW</sequence>
<dbReference type="Proteomes" id="UP001242480">
    <property type="component" value="Unassembled WGS sequence"/>
</dbReference>
<name>A0ABU0JM74_9HYPH</name>
<feature type="region of interest" description="Disordered" evidence="1">
    <location>
        <begin position="35"/>
        <end position="66"/>
    </location>
</feature>
<dbReference type="EMBL" id="JAUSVX010000025">
    <property type="protein sequence ID" value="MDQ0474720.1"/>
    <property type="molecule type" value="Genomic_DNA"/>
</dbReference>
<protein>
    <submittedName>
        <fullName evidence="2">Uncharacterized protein</fullName>
    </submittedName>
</protein>
<evidence type="ECO:0000256" key="1">
    <source>
        <dbReference type="SAM" id="MobiDB-lite"/>
    </source>
</evidence>
<evidence type="ECO:0000313" key="2">
    <source>
        <dbReference type="EMBL" id="MDQ0474720.1"/>
    </source>
</evidence>
<evidence type="ECO:0000313" key="3">
    <source>
        <dbReference type="Proteomes" id="UP001242480"/>
    </source>
</evidence>